<gene>
    <name evidence="2" type="ORF">FBUS_10669</name>
</gene>
<evidence type="ECO:0000313" key="3">
    <source>
        <dbReference type="Proteomes" id="UP000728185"/>
    </source>
</evidence>
<keyword evidence="1" id="KW-0472">Membrane</keyword>
<evidence type="ECO:0000313" key="2">
    <source>
        <dbReference type="EMBL" id="KAA0190609.1"/>
    </source>
</evidence>
<dbReference type="OrthoDB" id="6257817at2759"/>
<dbReference type="EMBL" id="LUCM01006886">
    <property type="protein sequence ID" value="KAA0190609.1"/>
    <property type="molecule type" value="Genomic_DNA"/>
</dbReference>
<feature type="transmembrane region" description="Helical" evidence="1">
    <location>
        <begin position="7"/>
        <end position="29"/>
    </location>
</feature>
<reference evidence="2" key="1">
    <citation type="submission" date="2019-05" db="EMBL/GenBank/DDBJ databases">
        <title>Annotation for the trematode Fasciolopsis buski.</title>
        <authorList>
            <person name="Choi Y.-J."/>
        </authorList>
    </citation>
    <scope>NUCLEOTIDE SEQUENCE</scope>
    <source>
        <strain evidence="2">HT</strain>
        <tissue evidence="2">Whole worm</tissue>
    </source>
</reference>
<sequence length="120" mass="13856">MSWIPVMVLYYAILLATATAIGLLIGMWLDVCYSENDLATIERANKASKLTSWTPLRNLPVPPPPPPNLFNHIYLHEELFQPITFQQMKNTVMLYENFSNLSDLWCYFWLGQVSRKPPPV</sequence>
<accession>A0A8E0RX89</accession>
<name>A0A8E0RX89_9TREM</name>
<dbReference type="Proteomes" id="UP000728185">
    <property type="component" value="Unassembled WGS sequence"/>
</dbReference>
<comment type="caution">
    <text evidence="2">The sequence shown here is derived from an EMBL/GenBank/DDBJ whole genome shotgun (WGS) entry which is preliminary data.</text>
</comment>
<keyword evidence="1" id="KW-1133">Transmembrane helix</keyword>
<evidence type="ECO:0000256" key="1">
    <source>
        <dbReference type="SAM" id="Phobius"/>
    </source>
</evidence>
<protein>
    <submittedName>
        <fullName evidence="2">Uncharacterized protein</fullName>
    </submittedName>
</protein>
<proteinExistence type="predicted"/>
<dbReference type="AlphaFoldDB" id="A0A8E0RX89"/>
<keyword evidence="3" id="KW-1185">Reference proteome</keyword>
<keyword evidence="1" id="KW-0812">Transmembrane</keyword>
<organism evidence="2 3">
    <name type="scientific">Fasciolopsis buskii</name>
    <dbReference type="NCBI Taxonomy" id="27845"/>
    <lineage>
        <taxon>Eukaryota</taxon>
        <taxon>Metazoa</taxon>
        <taxon>Spiralia</taxon>
        <taxon>Lophotrochozoa</taxon>
        <taxon>Platyhelminthes</taxon>
        <taxon>Trematoda</taxon>
        <taxon>Digenea</taxon>
        <taxon>Plagiorchiida</taxon>
        <taxon>Echinostomata</taxon>
        <taxon>Echinostomatoidea</taxon>
        <taxon>Fasciolidae</taxon>
        <taxon>Fasciolopsis</taxon>
    </lineage>
</organism>